<accession>A0A8B2NRB8</accession>
<organism evidence="3 4">
    <name type="scientific">Acuticoccus sediminis</name>
    <dbReference type="NCBI Taxonomy" id="2184697"/>
    <lineage>
        <taxon>Bacteria</taxon>
        <taxon>Pseudomonadati</taxon>
        <taxon>Pseudomonadota</taxon>
        <taxon>Alphaproteobacteria</taxon>
        <taxon>Hyphomicrobiales</taxon>
        <taxon>Amorphaceae</taxon>
        <taxon>Acuticoccus</taxon>
    </lineage>
</organism>
<keyword evidence="2" id="KW-0472">Membrane</keyword>
<name>A0A8B2NRB8_9HYPH</name>
<keyword evidence="2" id="KW-0812">Transmembrane</keyword>
<dbReference type="AlphaFoldDB" id="A0A8B2NRB8"/>
<evidence type="ECO:0000313" key="3">
    <source>
        <dbReference type="EMBL" id="RAH99543.1"/>
    </source>
</evidence>
<feature type="region of interest" description="Disordered" evidence="1">
    <location>
        <begin position="102"/>
        <end position="127"/>
    </location>
</feature>
<evidence type="ECO:0000313" key="4">
    <source>
        <dbReference type="Proteomes" id="UP000249590"/>
    </source>
</evidence>
<keyword evidence="4" id="KW-1185">Reference proteome</keyword>
<evidence type="ECO:0000256" key="1">
    <source>
        <dbReference type="SAM" id="MobiDB-lite"/>
    </source>
</evidence>
<dbReference type="Proteomes" id="UP000249590">
    <property type="component" value="Unassembled WGS sequence"/>
</dbReference>
<gene>
    <name evidence="3" type="ORF">DLJ53_23840</name>
</gene>
<proteinExistence type="predicted"/>
<keyword evidence="2" id="KW-1133">Transmembrane helix</keyword>
<dbReference type="EMBL" id="QHHQ01000005">
    <property type="protein sequence ID" value="RAH99543.1"/>
    <property type="molecule type" value="Genomic_DNA"/>
</dbReference>
<evidence type="ECO:0000256" key="2">
    <source>
        <dbReference type="SAM" id="Phobius"/>
    </source>
</evidence>
<sequence length="127" mass="13366">MRKTALIVVGIACLVIGAITAPTPLPTGVPLLAIGIVLLVTISATARVYVRRLRAYSGPVDRGFAFVETRAARPMSTVLRRTRPLARKIEAKAAMKAASAALQSVRARKERASAPGPGEGVQVQPPD</sequence>
<protein>
    <submittedName>
        <fullName evidence="3">Uncharacterized protein</fullName>
    </submittedName>
</protein>
<dbReference type="RefSeq" id="WP_111349848.1">
    <property type="nucleotide sequence ID" value="NZ_JAIWKD010000006.1"/>
</dbReference>
<reference evidence="3 4" key="1">
    <citation type="submission" date="2018-05" db="EMBL/GenBank/DDBJ databases">
        <title>Acuticoccus sediminis sp. nov., isolated from deep-sea sediment of Indian Ocean.</title>
        <authorList>
            <person name="Liu X."/>
            <person name="Lai Q."/>
            <person name="Du Y."/>
            <person name="Sun F."/>
            <person name="Zhang X."/>
            <person name="Wang S."/>
            <person name="Shao Z."/>
        </authorList>
    </citation>
    <scope>NUCLEOTIDE SEQUENCE [LARGE SCALE GENOMIC DNA]</scope>
    <source>
        <strain evidence="3 4">PTG4-2</strain>
    </source>
</reference>
<dbReference type="OrthoDB" id="8452819at2"/>
<feature type="transmembrane region" description="Helical" evidence="2">
    <location>
        <begin position="30"/>
        <end position="50"/>
    </location>
</feature>
<comment type="caution">
    <text evidence="3">The sequence shown here is derived from an EMBL/GenBank/DDBJ whole genome shotgun (WGS) entry which is preliminary data.</text>
</comment>